<evidence type="ECO:0000256" key="1">
    <source>
        <dbReference type="SAM" id="SignalP"/>
    </source>
</evidence>
<keyword evidence="1" id="KW-0732">Signal</keyword>
<accession>A0A3E2BNM4</accession>
<reference evidence="2 3" key="1">
    <citation type="submission" date="2018-08" db="EMBL/GenBank/DDBJ databases">
        <title>Genome analysis of the thermophilic bacterium of the candidate phylum Aminicenantes from deep subsurface aquifer revealed its physiology and ecological role.</title>
        <authorList>
            <person name="Kadnikov V.V."/>
            <person name="Mardanov A.V."/>
            <person name="Beletsky A.V."/>
            <person name="Karnachuk O.V."/>
            <person name="Ravin N.V."/>
        </authorList>
    </citation>
    <scope>NUCLEOTIDE SEQUENCE [LARGE SCALE GENOMIC DNA]</scope>
    <source>
        <strain evidence="2">BY38</strain>
    </source>
</reference>
<dbReference type="Pfam" id="PF04390">
    <property type="entry name" value="LptE"/>
    <property type="match status" value="1"/>
</dbReference>
<dbReference type="AlphaFoldDB" id="A0A3E2BNM4"/>
<proteinExistence type="predicted"/>
<dbReference type="Gene3D" id="3.30.160.150">
    <property type="entry name" value="Lipoprotein like domain"/>
    <property type="match status" value="1"/>
</dbReference>
<dbReference type="GO" id="GO:0019867">
    <property type="term" value="C:outer membrane"/>
    <property type="evidence" value="ECO:0007669"/>
    <property type="project" value="InterPro"/>
</dbReference>
<name>A0A3E2BNM4_9BACT</name>
<keyword evidence="2" id="KW-0449">Lipoprotein</keyword>
<dbReference type="GO" id="GO:0043165">
    <property type="term" value="P:Gram-negative-bacterium-type cell outer membrane assembly"/>
    <property type="evidence" value="ECO:0007669"/>
    <property type="project" value="InterPro"/>
</dbReference>
<protein>
    <submittedName>
        <fullName evidence="2">Putative lipoprotein</fullName>
    </submittedName>
</protein>
<sequence length="172" mass="19318">MKFWPRYIACCLLLACLAACGYQLRGKGSFWPPQMKRVQVPVFKNSSGRFELDLKLTRSVINELVARTGVVIVSERSQADGLLSGEVRAFSVQPIAFSPAGTATRFKITITTSVVFSDLVNQKVLFSDENFVYTEEYDIPEGLDYETMETRAIDRAAEKYARQLVVNLVEGF</sequence>
<feature type="signal peptide" evidence="1">
    <location>
        <begin position="1"/>
        <end position="21"/>
    </location>
</feature>
<comment type="caution">
    <text evidence="2">The sequence shown here is derived from an EMBL/GenBank/DDBJ whole genome shotgun (WGS) entry which is preliminary data.</text>
</comment>
<gene>
    <name evidence="2" type="ORF">OP8BY_1841</name>
</gene>
<feature type="chain" id="PRO_5017726942" evidence="1">
    <location>
        <begin position="22"/>
        <end position="172"/>
    </location>
</feature>
<evidence type="ECO:0000313" key="3">
    <source>
        <dbReference type="Proteomes" id="UP000257323"/>
    </source>
</evidence>
<dbReference type="Proteomes" id="UP000257323">
    <property type="component" value="Unassembled WGS sequence"/>
</dbReference>
<dbReference type="InterPro" id="IPR007485">
    <property type="entry name" value="LPS_assembly_LptE"/>
</dbReference>
<organism evidence="2 3">
    <name type="scientific">Candidatus Saccharicenans subterraneus</name>
    <dbReference type="NCBI Taxonomy" id="2508984"/>
    <lineage>
        <taxon>Bacteria</taxon>
        <taxon>Candidatus Aminicenantota</taxon>
        <taxon>Candidatus Aminicenantia</taxon>
        <taxon>Candidatus Aminicenantales</taxon>
        <taxon>Candidatus Saccharicenantaceae</taxon>
        <taxon>Candidatus Saccharicenans</taxon>
    </lineage>
</organism>
<evidence type="ECO:0000313" key="2">
    <source>
        <dbReference type="EMBL" id="RFT16237.1"/>
    </source>
</evidence>
<dbReference type="EMBL" id="QUAH01000004">
    <property type="protein sequence ID" value="RFT16237.1"/>
    <property type="molecule type" value="Genomic_DNA"/>
</dbReference>